<dbReference type="Gene3D" id="1.20.120.1780">
    <property type="entry name" value="UbiA prenyltransferase"/>
    <property type="match status" value="1"/>
</dbReference>
<feature type="transmembrane region" description="Helical" evidence="10">
    <location>
        <begin position="182"/>
        <end position="201"/>
    </location>
</feature>
<accession>A0A8H3G2T0</accession>
<dbReference type="Pfam" id="PF01040">
    <property type="entry name" value="UbiA"/>
    <property type="match status" value="1"/>
</dbReference>
<keyword evidence="8 10" id="KW-0472">Membrane</keyword>
<evidence type="ECO:0000256" key="3">
    <source>
        <dbReference type="ARBA" id="ARBA00005179"/>
    </source>
</evidence>
<evidence type="ECO:0000256" key="6">
    <source>
        <dbReference type="ARBA" id="ARBA00022692"/>
    </source>
</evidence>
<evidence type="ECO:0000256" key="7">
    <source>
        <dbReference type="ARBA" id="ARBA00022989"/>
    </source>
</evidence>
<feature type="region of interest" description="Disordered" evidence="9">
    <location>
        <begin position="1"/>
        <end position="24"/>
    </location>
</feature>
<evidence type="ECO:0000256" key="4">
    <source>
        <dbReference type="ARBA" id="ARBA00005985"/>
    </source>
</evidence>
<feature type="transmembrane region" description="Helical" evidence="10">
    <location>
        <begin position="318"/>
        <end position="336"/>
    </location>
</feature>
<evidence type="ECO:0000256" key="2">
    <source>
        <dbReference type="ARBA" id="ARBA00004141"/>
    </source>
</evidence>
<comment type="cofactor">
    <cofactor evidence="1">
        <name>Mg(2+)</name>
        <dbReference type="ChEBI" id="CHEBI:18420"/>
    </cofactor>
</comment>
<keyword evidence="7 10" id="KW-1133">Transmembrane helix</keyword>
<dbReference type="GO" id="GO:0005743">
    <property type="term" value="C:mitochondrial inner membrane"/>
    <property type="evidence" value="ECO:0007669"/>
    <property type="project" value="TreeGrafter"/>
</dbReference>
<reference evidence="11" key="1">
    <citation type="submission" date="2021-03" db="EMBL/GenBank/DDBJ databases">
        <authorList>
            <person name="Tagirdzhanova G."/>
        </authorList>
    </citation>
    <scope>NUCLEOTIDE SEQUENCE</scope>
</reference>
<keyword evidence="5" id="KW-0808">Transferase</keyword>
<feature type="transmembrane region" description="Helical" evidence="10">
    <location>
        <begin position="143"/>
        <end position="170"/>
    </location>
</feature>
<dbReference type="FunFam" id="1.20.120.1780:FF:000001">
    <property type="entry name" value="4-hydroxybenzoate octaprenyltransferase"/>
    <property type="match status" value="1"/>
</dbReference>
<sequence>MSTLHSTSPDKKEHTGSFSSKQSIPYTPPQEGILSHLPAPWIPYAELIRLNRPIGIIIIHLPFLLGTLFAAAISPSHPSPYKFFAIETKLFIATVFLRSSVVAFNDLADRDIDGNIARTQHRPLARKAISPFDASLVVGVNTALWLAILTWLSPACLLYALPSLALAAFYPYSKRVLHFTPVVLGLTMAGGTFIGCAAMGVDPITLAVYEHQTSSVVALVSLYLCCAIWTTIYECIYAFQDILDDEKHGVNSMAIRLKGRAKIVLSLLALWQLFLFAWMGWLLDATPWTFGGSCLWMSVSLGIMIWRVDLERPDHCWWWFANGTWLVGSSMIAGLVSQI</sequence>
<protein>
    <submittedName>
        <fullName evidence="11">Para-hydroxybenzoate--polyprenyltransferase, mitochondrial (PHB:polyprenyltransferase)</fullName>
    </submittedName>
</protein>
<proteinExistence type="inferred from homology"/>
<dbReference type="InterPro" id="IPR044878">
    <property type="entry name" value="UbiA_sf"/>
</dbReference>
<feature type="transmembrane region" description="Helical" evidence="10">
    <location>
        <begin position="288"/>
        <end position="306"/>
    </location>
</feature>
<feature type="transmembrane region" description="Helical" evidence="10">
    <location>
        <begin position="216"/>
        <end position="239"/>
    </location>
</feature>
<dbReference type="AlphaFoldDB" id="A0A8H3G2T0"/>
<dbReference type="PANTHER" id="PTHR11048:SF28">
    <property type="entry name" value="4-HYDROXYBENZOATE POLYPRENYLTRANSFERASE, MITOCHONDRIAL"/>
    <property type="match status" value="1"/>
</dbReference>
<dbReference type="EMBL" id="CAJPDS010000097">
    <property type="protein sequence ID" value="CAF9937016.1"/>
    <property type="molecule type" value="Genomic_DNA"/>
</dbReference>
<dbReference type="PANTHER" id="PTHR11048">
    <property type="entry name" value="PRENYLTRANSFERASES"/>
    <property type="match status" value="1"/>
</dbReference>
<name>A0A8H3G2T0_9LECA</name>
<keyword evidence="6 10" id="KW-0812">Transmembrane</keyword>
<feature type="transmembrane region" description="Helical" evidence="10">
    <location>
        <begin position="54"/>
        <end position="73"/>
    </location>
</feature>
<dbReference type="InterPro" id="IPR000537">
    <property type="entry name" value="UbiA_prenyltransferase"/>
</dbReference>
<evidence type="ECO:0000256" key="5">
    <source>
        <dbReference type="ARBA" id="ARBA00022679"/>
    </source>
</evidence>
<evidence type="ECO:0000256" key="8">
    <source>
        <dbReference type="ARBA" id="ARBA00023136"/>
    </source>
</evidence>
<comment type="subcellular location">
    <subcellularLocation>
        <location evidence="2">Membrane</location>
        <topology evidence="2">Multi-pass membrane protein</topology>
    </subcellularLocation>
</comment>
<keyword evidence="12" id="KW-1185">Reference proteome</keyword>
<dbReference type="OrthoDB" id="18170at2759"/>
<dbReference type="GO" id="GO:0006744">
    <property type="term" value="P:ubiquinone biosynthetic process"/>
    <property type="evidence" value="ECO:0007669"/>
    <property type="project" value="TreeGrafter"/>
</dbReference>
<dbReference type="CDD" id="cd13959">
    <property type="entry name" value="PT_UbiA_COQ2"/>
    <property type="match status" value="1"/>
</dbReference>
<dbReference type="InterPro" id="IPR039653">
    <property type="entry name" value="Prenyltransferase"/>
</dbReference>
<evidence type="ECO:0000256" key="9">
    <source>
        <dbReference type="SAM" id="MobiDB-lite"/>
    </source>
</evidence>
<evidence type="ECO:0000313" key="12">
    <source>
        <dbReference type="Proteomes" id="UP000664521"/>
    </source>
</evidence>
<dbReference type="FunFam" id="1.10.357.140:FF:000008">
    <property type="entry name" value="4-hydroxybenzoate octaprenyltransferase"/>
    <property type="match status" value="1"/>
</dbReference>
<dbReference type="Gene3D" id="1.10.357.140">
    <property type="entry name" value="UbiA prenyltransferase"/>
    <property type="match status" value="1"/>
</dbReference>
<comment type="similarity">
    <text evidence="4">Belongs to the UbiA prenyltransferase family.</text>
</comment>
<gene>
    <name evidence="11" type="primary">COQ2_4</name>
    <name evidence="11" type="ORF">HETSPECPRED_010528</name>
</gene>
<organism evidence="11 12">
    <name type="scientific">Heterodermia speciosa</name>
    <dbReference type="NCBI Taxonomy" id="116794"/>
    <lineage>
        <taxon>Eukaryota</taxon>
        <taxon>Fungi</taxon>
        <taxon>Dikarya</taxon>
        <taxon>Ascomycota</taxon>
        <taxon>Pezizomycotina</taxon>
        <taxon>Lecanoromycetes</taxon>
        <taxon>OSLEUM clade</taxon>
        <taxon>Lecanoromycetidae</taxon>
        <taxon>Caliciales</taxon>
        <taxon>Physciaceae</taxon>
        <taxon>Heterodermia</taxon>
    </lineage>
</organism>
<dbReference type="Proteomes" id="UP000664521">
    <property type="component" value="Unassembled WGS sequence"/>
</dbReference>
<evidence type="ECO:0000313" key="11">
    <source>
        <dbReference type="EMBL" id="CAF9937016.1"/>
    </source>
</evidence>
<comment type="pathway">
    <text evidence="3">Secondary metabolite biosynthesis.</text>
</comment>
<feature type="transmembrane region" description="Helical" evidence="10">
    <location>
        <begin position="263"/>
        <end position="282"/>
    </location>
</feature>
<evidence type="ECO:0000256" key="10">
    <source>
        <dbReference type="SAM" id="Phobius"/>
    </source>
</evidence>
<comment type="caution">
    <text evidence="11">The sequence shown here is derived from an EMBL/GenBank/DDBJ whole genome shotgun (WGS) entry which is preliminary data.</text>
</comment>
<evidence type="ECO:0000256" key="1">
    <source>
        <dbReference type="ARBA" id="ARBA00001946"/>
    </source>
</evidence>
<dbReference type="GO" id="GO:0008412">
    <property type="term" value="F:4-hydroxybenzoate polyprenyltransferase activity"/>
    <property type="evidence" value="ECO:0007669"/>
    <property type="project" value="TreeGrafter"/>
</dbReference>